<dbReference type="InterPro" id="IPR018035">
    <property type="entry name" value="Flagellar_FliH/T3SS_HrpE"/>
</dbReference>
<evidence type="ECO:0000256" key="6">
    <source>
        <dbReference type="ARBA" id="ARBA00023225"/>
    </source>
</evidence>
<comment type="caution">
    <text evidence="10">The sequence shown here is derived from an EMBL/GenBank/DDBJ whole genome shotgun (WGS) entry which is preliminary data.</text>
</comment>
<keyword evidence="5" id="KW-0653">Protein transport</keyword>
<dbReference type="GO" id="GO:0044781">
    <property type="term" value="P:bacterial-type flagellum organization"/>
    <property type="evidence" value="ECO:0007669"/>
    <property type="project" value="UniProtKB-KW"/>
</dbReference>
<keyword evidence="4" id="KW-1005">Bacterial flagellum biogenesis</keyword>
<comment type="function">
    <text evidence="1">Needed for flagellar regrowth and assembly.</text>
</comment>
<dbReference type="InterPro" id="IPR051472">
    <property type="entry name" value="T3SS_Stator/FliH"/>
</dbReference>
<evidence type="ECO:0000256" key="4">
    <source>
        <dbReference type="ARBA" id="ARBA00022795"/>
    </source>
</evidence>
<dbReference type="GO" id="GO:0015031">
    <property type="term" value="P:protein transport"/>
    <property type="evidence" value="ECO:0007669"/>
    <property type="project" value="UniProtKB-KW"/>
</dbReference>
<dbReference type="AlphaFoldDB" id="A0A1F4S7A4"/>
<evidence type="ECO:0000256" key="2">
    <source>
        <dbReference type="ARBA" id="ARBA00006602"/>
    </source>
</evidence>
<comment type="similarity">
    <text evidence="2">Belongs to the FliH family.</text>
</comment>
<dbReference type="EMBL" id="MEUA01000010">
    <property type="protein sequence ID" value="OGC16316.1"/>
    <property type="molecule type" value="Genomic_DNA"/>
</dbReference>
<evidence type="ECO:0000313" key="11">
    <source>
        <dbReference type="Proteomes" id="UP000177905"/>
    </source>
</evidence>
<keyword evidence="3" id="KW-0813">Transport</keyword>
<organism evidence="10 11">
    <name type="scientific">candidate division WOR-1 bacterium RIFOXYB2_FULL_36_35</name>
    <dbReference type="NCBI Taxonomy" id="1802578"/>
    <lineage>
        <taxon>Bacteria</taxon>
        <taxon>Bacillati</taxon>
        <taxon>Saganbacteria</taxon>
    </lineage>
</organism>
<name>A0A1F4S7A4_UNCSA</name>
<dbReference type="PANTHER" id="PTHR34982">
    <property type="entry name" value="YOP PROTEINS TRANSLOCATION PROTEIN L"/>
    <property type="match status" value="1"/>
</dbReference>
<protein>
    <recommendedName>
        <fullName evidence="9">Flagellar assembly protein FliH/Type III secretion system HrpE domain-containing protein</fullName>
    </recommendedName>
</protein>
<evidence type="ECO:0000256" key="7">
    <source>
        <dbReference type="SAM" id="Coils"/>
    </source>
</evidence>
<dbReference type="PANTHER" id="PTHR34982:SF1">
    <property type="entry name" value="FLAGELLAR ASSEMBLY PROTEIN FLIH"/>
    <property type="match status" value="1"/>
</dbReference>
<feature type="coiled-coil region" evidence="7">
    <location>
        <begin position="102"/>
        <end position="133"/>
    </location>
</feature>
<sequence length="250" mass="28296">MGLIKRLNITQTGEILLEKKPIRISKDLPLDFGWGQDLRQEENTTFKEEEEISEEQSFPDVISDEEKLSEADKQARGIIEEAKLEAKKIREDSQKRGREEGKKEATEKIKDALSTLNQAVKERKEIIKDAESEILRLALKAAEQIIHSEVSLHRDVCLNVVSDAINRVSDREQIIIKVNREDADYIKRYKDRLSGLVDGVKSLSILEDSQIEPGGCIIETNLGYVDARISTKIEVLGEALKRASEEVEAV</sequence>
<reference evidence="10 11" key="1">
    <citation type="journal article" date="2016" name="Nat. Commun.">
        <title>Thousands of microbial genomes shed light on interconnected biogeochemical processes in an aquifer system.</title>
        <authorList>
            <person name="Anantharaman K."/>
            <person name="Brown C.T."/>
            <person name="Hug L.A."/>
            <person name="Sharon I."/>
            <person name="Castelle C.J."/>
            <person name="Probst A.J."/>
            <person name="Thomas B.C."/>
            <person name="Singh A."/>
            <person name="Wilkins M.J."/>
            <person name="Karaoz U."/>
            <person name="Brodie E.L."/>
            <person name="Williams K.H."/>
            <person name="Hubbard S.S."/>
            <person name="Banfield J.F."/>
        </authorList>
    </citation>
    <scope>NUCLEOTIDE SEQUENCE [LARGE SCALE GENOMIC DNA]</scope>
</reference>
<dbReference type="Pfam" id="PF02108">
    <property type="entry name" value="FliH"/>
    <property type="match status" value="1"/>
</dbReference>
<evidence type="ECO:0000256" key="8">
    <source>
        <dbReference type="SAM" id="MobiDB-lite"/>
    </source>
</evidence>
<evidence type="ECO:0000313" key="10">
    <source>
        <dbReference type="EMBL" id="OGC16316.1"/>
    </source>
</evidence>
<evidence type="ECO:0000256" key="1">
    <source>
        <dbReference type="ARBA" id="ARBA00003041"/>
    </source>
</evidence>
<evidence type="ECO:0000256" key="5">
    <source>
        <dbReference type="ARBA" id="ARBA00022927"/>
    </source>
</evidence>
<dbReference type="CDD" id="cd06503">
    <property type="entry name" value="ATP-synt_Fo_b"/>
    <property type="match status" value="1"/>
</dbReference>
<dbReference type="GO" id="GO:0005829">
    <property type="term" value="C:cytosol"/>
    <property type="evidence" value="ECO:0007669"/>
    <property type="project" value="TreeGrafter"/>
</dbReference>
<feature type="region of interest" description="Disordered" evidence="8">
    <location>
        <begin position="41"/>
        <end position="72"/>
    </location>
</feature>
<proteinExistence type="inferred from homology"/>
<accession>A0A1F4S7A4</accession>
<evidence type="ECO:0000256" key="3">
    <source>
        <dbReference type="ARBA" id="ARBA00022448"/>
    </source>
</evidence>
<evidence type="ECO:0000259" key="9">
    <source>
        <dbReference type="Pfam" id="PF02108"/>
    </source>
</evidence>
<feature type="domain" description="Flagellar assembly protein FliH/Type III secretion system HrpE" evidence="9">
    <location>
        <begin position="107"/>
        <end position="234"/>
    </location>
</feature>
<dbReference type="Proteomes" id="UP000177905">
    <property type="component" value="Unassembled WGS sequence"/>
</dbReference>
<keyword evidence="7" id="KW-0175">Coiled coil</keyword>
<gene>
    <name evidence="10" type="ORF">A2290_04380</name>
</gene>
<keyword evidence="6" id="KW-1006">Bacterial flagellum protein export</keyword>